<evidence type="ECO:0000313" key="1">
    <source>
        <dbReference type="EMBL" id="KAK5084170.1"/>
    </source>
</evidence>
<evidence type="ECO:0000313" key="2">
    <source>
        <dbReference type="Proteomes" id="UP001357485"/>
    </source>
</evidence>
<dbReference type="EMBL" id="JAVRRA010026527">
    <property type="protein sequence ID" value="KAK5084170.1"/>
    <property type="molecule type" value="Genomic_DNA"/>
</dbReference>
<sequence length="145" mass="17027">MVDEEIQKTIHIIMNSKWTRKQMPQADAEWQAQWACEAIDKKFEYITDLFRRKYNSSSRSMNPLADHDHTEVAQCLGGAATDFVRRVHALVVEKANDAEYRSQQTPKNRILRDWSHASYRLSGVHDLVTLQLYFMTAQTFYSMHM</sequence>
<gene>
    <name evidence="1" type="ORF">LTR16_008221</name>
</gene>
<keyword evidence="2" id="KW-1185">Reference proteome</keyword>
<accession>A0ABR0K2V5</accession>
<feature type="non-terminal residue" evidence="1">
    <location>
        <position position="145"/>
    </location>
</feature>
<dbReference type="Proteomes" id="UP001357485">
    <property type="component" value="Unassembled WGS sequence"/>
</dbReference>
<comment type="caution">
    <text evidence="1">The sequence shown here is derived from an EMBL/GenBank/DDBJ whole genome shotgun (WGS) entry which is preliminary data.</text>
</comment>
<reference evidence="1 2" key="1">
    <citation type="submission" date="2023-08" db="EMBL/GenBank/DDBJ databases">
        <title>Black Yeasts Isolated from many extreme environments.</title>
        <authorList>
            <person name="Coleine C."/>
            <person name="Stajich J.E."/>
            <person name="Selbmann L."/>
        </authorList>
    </citation>
    <scope>NUCLEOTIDE SEQUENCE [LARGE SCALE GENOMIC DNA]</scope>
    <source>
        <strain evidence="1 2">CCFEE 536</strain>
    </source>
</reference>
<proteinExistence type="predicted"/>
<organism evidence="1 2">
    <name type="scientific">Cryomyces antarcticus</name>
    <dbReference type="NCBI Taxonomy" id="329879"/>
    <lineage>
        <taxon>Eukaryota</taxon>
        <taxon>Fungi</taxon>
        <taxon>Dikarya</taxon>
        <taxon>Ascomycota</taxon>
        <taxon>Pezizomycotina</taxon>
        <taxon>Dothideomycetes</taxon>
        <taxon>Dothideomycetes incertae sedis</taxon>
        <taxon>Cryomyces</taxon>
    </lineage>
</organism>
<protein>
    <submittedName>
        <fullName evidence="1">Uncharacterized protein</fullName>
    </submittedName>
</protein>
<name>A0ABR0K2V5_9PEZI</name>